<sequence length="378" mass="40882">MRAFAFSGKMETMTSQPTPETHNDDAGTRLHGEYKVPGGKLVVVDLDVVDGRFANVSLSGDFFLEPDEALQDINGALTGLPETSTAADIAASVSSGLPEGATLFGFSAEAVAITVRRALSKATSWADHQWDVIPPSVLPTHVNVALDEVLTEEVGAGLRNPTLRFWDWEEPSVVIGSFQSVKNEVDPQGVARHGITVVRRISGGGAMFMEAGNCITYSLYLPQTLVDGISFADSYAFLDAWVMAALEKLGITAYYVPLNDIATDQGKIGGAAQKRLANGGMLHHVTMSYDIDADKMVEVLRIGKEKLSDKGTRSAKKRVDPLRRQTGMARAAILQAMQDVFTERYGASESVLTEAELAEARKRVDSKFGTSEWLNRVP</sequence>
<dbReference type="GO" id="GO:0016979">
    <property type="term" value="F:lipoate-protein ligase activity"/>
    <property type="evidence" value="ECO:0007669"/>
    <property type="project" value="UniProtKB-EC"/>
</dbReference>
<dbReference type="SUPFAM" id="SSF55681">
    <property type="entry name" value="Class II aaRS and biotin synthetases"/>
    <property type="match status" value="1"/>
</dbReference>
<protein>
    <submittedName>
        <fullName evidence="3">Lipoate-protein ligase A</fullName>
        <ecNumber evidence="3">6.3.1.20</ecNumber>
    </submittedName>
</protein>
<evidence type="ECO:0000259" key="2">
    <source>
        <dbReference type="PROSITE" id="PS51733"/>
    </source>
</evidence>
<dbReference type="PROSITE" id="PS51733">
    <property type="entry name" value="BPL_LPL_CATALYTIC"/>
    <property type="match status" value="1"/>
</dbReference>
<dbReference type="EMBL" id="JBIYEW010000003">
    <property type="protein sequence ID" value="MFK4639130.1"/>
    <property type="molecule type" value="Genomic_DNA"/>
</dbReference>
<name>A0ABW8N6B6_9MICC</name>
<dbReference type="InterPro" id="IPR050664">
    <property type="entry name" value="Octanoyltrans_LipM/LipL"/>
</dbReference>
<dbReference type="Proteomes" id="UP001620520">
    <property type="component" value="Unassembled WGS sequence"/>
</dbReference>
<evidence type="ECO:0000313" key="3">
    <source>
        <dbReference type="EMBL" id="MFK4639130.1"/>
    </source>
</evidence>
<dbReference type="EC" id="6.3.1.20" evidence="3"/>
<dbReference type="Pfam" id="PF21948">
    <property type="entry name" value="LplA-B_cat"/>
    <property type="match status" value="1"/>
</dbReference>
<dbReference type="Gene3D" id="3.30.390.50">
    <property type="entry name" value="CO dehydrogenase flavoprotein, C-terminal domain"/>
    <property type="match status" value="1"/>
</dbReference>
<dbReference type="CDD" id="cd16443">
    <property type="entry name" value="LplA"/>
    <property type="match status" value="1"/>
</dbReference>
<dbReference type="PANTHER" id="PTHR43679">
    <property type="entry name" value="OCTANOYLTRANSFERASE LIPM-RELATED"/>
    <property type="match status" value="1"/>
</dbReference>
<gene>
    <name evidence="3" type="ORF">ABIA52_002019</name>
</gene>
<feature type="region of interest" description="Disordered" evidence="1">
    <location>
        <begin position="1"/>
        <end position="27"/>
    </location>
</feature>
<dbReference type="InterPro" id="IPR004143">
    <property type="entry name" value="BPL_LPL_catalytic"/>
</dbReference>
<proteinExistence type="predicted"/>
<keyword evidence="4" id="KW-1185">Reference proteome</keyword>
<dbReference type="PANTHER" id="PTHR43679:SF2">
    <property type="entry name" value="OCTANOYL-[GCVH]:PROTEIN N-OCTANOYLTRANSFERASE"/>
    <property type="match status" value="1"/>
</dbReference>
<accession>A0ABW8N6B6</accession>
<reference evidence="3 4" key="1">
    <citation type="submission" date="2024-10" db="EMBL/GenBank/DDBJ databases">
        <title>Novel secondary metabolite-producing bacteria for plant disease control.</title>
        <authorList>
            <person name="Chevrette M."/>
        </authorList>
    </citation>
    <scope>NUCLEOTIDE SEQUENCE [LARGE SCALE GENOMIC DNA]</scope>
    <source>
        <strain evidence="3 4">J30 TE3557</strain>
    </source>
</reference>
<evidence type="ECO:0000313" key="4">
    <source>
        <dbReference type="Proteomes" id="UP001620520"/>
    </source>
</evidence>
<keyword evidence="3" id="KW-0436">Ligase</keyword>
<dbReference type="InterPro" id="IPR045864">
    <property type="entry name" value="aa-tRNA-synth_II/BPL/LPL"/>
</dbReference>
<evidence type="ECO:0000256" key="1">
    <source>
        <dbReference type="SAM" id="MobiDB-lite"/>
    </source>
</evidence>
<feature type="domain" description="BPL/LPL catalytic" evidence="2">
    <location>
        <begin position="157"/>
        <end position="349"/>
    </location>
</feature>
<dbReference type="Gene3D" id="3.30.930.10">
    <property type="entry name" value="Bira Bifunctional Protein, Domain 2"/>
    <property type="match status" value="1"/>
</dbReference>
<comment type="caution">
    <text evidence="3">The sequence shown here is derived from an EMBL/GenBank/DDBJ whole genome shotgun (WGS) entry which is preliminary data.</text>
</comment>
<organism evidence="3 4">
    <name type="scientific">Paenarthrobacter histidinolovorans</name>
    <dbReference type="NCBI Taxonomy" id="43664"/>
    <lineage>
        <taxon>Bacteria</taxon>
        <taxon>Bacillati</taxon>
        <taxon>Actinomycetota</taxon>
        <taxon>Actinomycetes</taxon>
        <taxon>Micrococcales</taxon>
        <taxon>Micrococcaceae</taxon>
        <taxon>Paenarthrobacter</taxon>
    </lineage>
</organism>